<gene>
    <name evidence="7" type="primary">LOC115809878</name>
</gene>
<keyword evidence="3" id="KW-1133">Transmembrane helix</keyword>
<feature type="domain" description="Ig-like" evidence="5">
    <location>
        <begin position="116"/>
        <end position="202"/>
    </location>
</feature>
<dbReference type="InterPro" id="IPR013783">
    <property type="entry name" value="Ig-like_fold"/>
</dbReference>
<feature type="transmembrane region" description="Helical" evidence="3">
    <location>
        <begin position="412"/>
        <end position="433"/>
    </location>
</feature>
<keyword evidence="3" id="KW-0812">Transmembrane</keyword>
<dbReference type="InterPro" id="IPR003598">
    <property type="entry name" value="Ig_sub2"/>
</dbReference>
<dbReference type="InterPro" id="IPR050831">
    <property type="entry name" value="CEA_cell_adhesion"/>
</dbReference>
<dbReference type="CDD" id="cd00096">
    <property type="entry name" value="Ig"/>
    <property type="match status" value="2"/>
</dbReference>
<dbReference type="PANTHER" id="PTHR44427">
    <property type="entry name" value="CARCINOEMBRYONIC ANTIGEN-RELATED CELL ADHESION MOLECULE 19"/>
    <property type="match status" value="1"/>
</dbReference>
<dbReference type="InterPro" id="IPR003599">
    <property type="entry name" value="Ig_sub"/>
</dbReference>
<dbReference type="RefSeq" id="XP_030627587.1">
    <property type="nucleotide sequence ID" value="XM_030771727.1"/>
</dbReference>
<organism evidence="6 7">
    <name type="scientific">Chanos chanos</name>
    <name type="common">Milkfish</name>
    <name type="synonym">Mugil chanos</name>
    <dbReference type="NCBI Taxonomy" id="29144"/>
    <lineage>
        <taxon>Eukaryota</taxon>
        <taxon>Metazoa</taxon>
        <taxon>Chordata</taxon>
        <taxon>Craniata</taxon>
        <taxon>Vertebrata</taxon>
        <taxon>Euteleostomi</taxon>
        <taxon>Actinopterygii</taxon>
        <taxon>Neopterygii</taxon>
        <taxon>Teleostei</taxon>
        <taxon>Ostariophysi</taxon>
        <taxon>Gonorynchiformes</taxon>
        <taxon>Chanidae</taxon>
        <taxon>Chanos</taxon>
    </lineage>
</organism>
<name>A0A6J2V740_CHACN</name>
<evidence type="ECO:0000313" key="7">
    <source>
        <dbReference type="RefSeq" id="XP_030627587.1"/>
    </source>
</evidence>
<dbReference type="SMART" id="SM00408">
    <property type="entry name" value="IGc2"/>
    <property type="match status" value="2"/>
</dbReference>
<accession>A0A6J2V740</accession>
<dbReference type="InterPro" id="IPR036179">
    <property type="entry name" value="Ig-like_dom_sf"/>
</dbReference>
<dbReference type="AlphaFoldDB" id="A0A6J2V740"/>
<dbReference type="GeneID" id="115809878"/>
<evidence type="ECO:0000256" key="1">
    <source>
        <dbReference type="ARBA" id="ARBA00022729"/>
    </source>
</evidence>
<evidence type="ECO:0000256" key="2">
    <source>
        <dbReference type="ARBA" id="ARBA00023180"/>
    </source>
</evidence>
<dbReference type="InParanoid" id="A0A6J2V740"/>
<evidence type="ECO:0000256" key="3">
    <source>
        <dbReference type="SAM" id="Phobius"/>
    </source>
</evidence>
<feature type="signal peptide" evidence="4">
    <location>
        <begin position="1"/>
        <end position="26"/>
    </location>
</feature>
<protein>
    <submittedName>
        <fullName evidence="7">Fc receptor-like protein 5 isoform X1</fullName>
    </submittedName>
</protein>
<evidence type="ECO:0000256" key="4">
    <source>
        <dbReference type="SAM" id="SignalP"/>
    </source>
</evidence>
<sequence length="477" mass="52407">MGKSVGSLLLSVFVLVNLSTETGGSAHRPILSGPNLAYVNTKVEFQCEMPGLSIPVSFKLFRNNEDLVATRNSTKGRSASFQLQVKEGLEGRYYCRVTAGGQTGISNMVHLQVVIPVSGVSLLSDPNPPIIYEGTSFTLYCEAKRGTRLFYTWYHNKQNVTASFHLYHFAGNSLIVRGATEKHAGKYSCLAGNKMEVNARFSGSNDMDIVVKTYLSVPKVSFTLFKEGSDFRANVSCWSTRGSPPVTFTLLLEGREVDNHTSNSLEAWFSVPVTVGMDMGVLQCRAQTDSHQVLSDPVDLEVAPVGGQVSVQVQYLYTADSRLATVQLQCVLTRGTLPAFSWSYNRSPLPKERHPSSVIQHGPFLFLTDITPENSGYYRCMARDSFDANSSWVESEEALIKVAELGVASIEIIAVGFCCLLLLVLVGSVLFMFCTFSREKKNLDDATQTHVEELHQSDSSGELQVPVVETEVVEICV</sequence>
<evidence type="ECO:0000259" key="5">
    <source>
        <dbReference type="PROSITE" id="PS50835"/>
    </source>
</evidence>
<proteinExistence type="predicted"/>
<dbReference type="OrthoDB" id="9950534at2759"/>
<evidence type="ECO:0000313" key="6">
    <source>
        <dbReference type="Proteomes" id="UP000504632"/>
    </source>
</evidence>
<keyword evidence="3" id="KW-0472">Membrane</keyword>
<dbReference type="Pfam" id="PF13895">
    <property type="entry name" value="Ig_2"/>
    <property type="match status" value="1"/>
</dbReference>
<keyword evidence="2" id="KW-0325">Glycoprotein</keyword>
<dbReference type="Proteomes" id="UP000504632">
    <property type="component" value="Chromosome 4"/>
</dbReference>
<dbReference type="PANTHER" id="PTHR44427:SF5">
    <property type="entry name" value="V-SET AND IMMUNOGLOBULIN DOMAIN-CONTAINING PROTEIN 10-LIKE"/>
    <property type="match status" value="1"/>
</dbReference>
<dbReference type="SMART" id="SM00409">
    <property type="entry name" value="IG"/>
    <property type="match status" value="4"/>
</dbReference>
<feature type="domain" description="Ig-like" evidence="5">
    <location>
        <begin position="304"/>
        <end position="400"/>
    </location>
</feature>
<keyword evidence="1 4" id="KW-0732">Signal</keyword>
<dbReference type="PROSITE" id="PS50835">
    <property type="entry name" value="IG_LIKE"/>
    <property type="match status" value="2"/>
</dbReference>
<dbReference type="Gene3D" id="2.60.40.10">
    <property type="entry name" value="Immunoglobulins"/>
    <property type="match status" value="3"/>
</dbReference>
<dbReference type="Pfam" id="PF13927">
    <property type="entry name" value="Ig_3"/>
    <property type="match status" value="1"/>
</dbReference>
<reference evidence="7" key="1">
    <citation type="submission" date="2025-08" db="UniProtKB">
        <authorList>
            <consortium name="RefSeq"/>
        </authorList>
    </citation>
    <scope>IDENTIFICATION</scope>
</reference>
<dbReference type="InterPro" id="IPR007110">
    <property type="entry name" value="Ig-like_dom"/>
</dbReference>
<dbReference type="SUPFAM" id="SSF48726">
    <property type="entry name" value="Immunoglobulin"/>
    <property type="match status" value="4"/>
</dbReference>
<feature type="chain" id="PRO_5026948069" evidence="4">
    <location>
        <begin position="27"/>
        <end position="477"/>
    </location>
</feature>
<keyword evidence="6" id="KW-1185">Reference proteome</keyword>